<evidence type="ECO:0000256" key="3">
    <source>
        <dbReference type="ARBA" id="ARBA00022528"/>
    </source>
</evidence>
<proteinExistence type="inferred from homology"/>
<comment type="caution">
    <text evidence="14">The sequence shown here is derived from an EMBL/GenBank/DDBJ whole genome shotgun (WGS) entry which is preliminary data.</text>
</comment>
<dbReference type="Pfam" id="PF00504">
    <property type="entry name" value="Chloroa_b-bind"/>
    <property type="match status" value="1"/>
</dbReference>
<evidence type="ECO:0000313" key="14">
    <source>
        <dbReference type="EMBL" id="KVH95681.1"/>
    </source>
</evidence>
<dbReference type="EMBL" id="LEKV01004379">
    <property type="protein sequence ID" value="KVH95681.1"/>
    <property type="molecule type" value="Genomic_DNA"/>
</dbReference>
<evidence type="ECO:0000256" key="9">
    <source>
        <dbReference type="ARBA" id="ARBA00023078"/>
    </source>
</evidence>
<keyword evidence="7" id="KW-1133">Transmembrane helix</keyword>
<feature type="binding site" evidence="12">
    <location>
        <position position="197"/>
    </location>
    <ligand>
        <name>chlorophyll a</name>
        <dbReference type="ChEBI" id="CHEBI:58416"/>
        <label>1</label>
    </ligand>
</feature>
<name>A0A118JX16_CYNCS</name>
<keyword evidence="10" id="KW-0472">Membrane</keyword>
<keyword evidence="2 12" id="KW-0148">Chlorophyll</keyword>
<protein>
    <recommendedName>
        <fullName evidence="13">Chlorophyll a-b binding protein, chloroplastic</fullName>
    </recommendedName>
</protein>
<evidence type="ECO:0000256" key="7">
    <source>
        <dbReference type="ARBA" id="ARBA00022989"/>
    </source>
</evidence>
<dbReference type="AlphaFoldDB" id="A0A118JX16"/>
<comment type="subcellular location">
    <subcellularLocation>
        <location evidence="1">Plastid</location>
        <location evidence="1">Chloroplast thylakoid membrane</location>
        <topology evidence="1">Multi-pass membrane protein</topology>
    </subcellularLocation>
</comment>
<evidence type="ECO:0000256" key="5">
    <source>
        <dbReference type="ARBA" id="ARBA00022640"/>
    </source>
</evidence>
<dbReference type="GO" id="GO:0009535">
    <property type="term" value="C:chloroplast thylakoid membrane"/>
    <property type="evidence" value="ECO:0007669"/>
    <property type="project" value="UniProtKB-SubCell"/>
</dbReference>
<dbReference type="STRING" id="59895.A0A118JX16"/>
<dbReference type="GO" id="GO:0016168">
    <property type="term" value="F:chlorophyll binding"/>
    <property type="evidence" value="ECO:0007669"/>
    <property type="project" value="UniProtKB-KW"/>
</dbReference>
<dbReference type="Proteomes" id="UP000243975">
    <property type="component" value="Unassembled WGS sequence"/>
</dbReference>
<keyword evidence="13" id="KW-0603">Photosystem I</keyword>
<evidence type="ECO:0000256" key="1">
    <source>
        <dbReference type="ARBA" id="ARBA00004454"/>
    </source>
</evidence>
<feature type="binding site" evidence="12">
    <location>
        <position position="195"/>
    </location>
    <ligand>
        <name>chlorophyll a</name>
        <dbReference type="ChEBI" id="CHEBI:58416"/>
        <label>1</label>
    </ligand>
</feature>
<feature type="binding site" evidence="12">
    <location>
        <position position="209"/>
    </location>
    <ligand>
        <name>chlorophyll a</name>
        <dbReference type="ChEBI" id="CHEBI:58416"/>
        <label>1</label>
    </ligand>
</feature>
<dbReference type="GO" id="GO:0009765">
    <property type="term" value="P:photosynthesis, light harvesting"/>
    <property type="evidence" value="ECO:0007669"/>
    <property type="project" value="InterPro"/>
</dbReference>
<keyword evidence="4 13" id="KW-0602">Photosynthesis</keyword>
<dbReference type="InterPro" id="IPR022796">
    <property type="entry name" value="Chloroa_b-bind"/>
</dbReference>
<comment type="function">
    <text evidence="13">The light-harvesting complex (LHC) functions as a light receptor, it captures and delivers excitation energy to photosystems with which it is closely associated.</text>
</comment>
<keyword evidence="3 13" id="KW-0150">Chloroplast</keyword>
<keyword evidence="9 13" id="KW-0793">Thylakoid</keyword>
<evidence type="ECO:0000256" key="4">
    <source>
        <dbReference type="ARBA" id="ARBA00022531"/>
    </source>
</evidence>
<dbReference type="InterPro" id="IPR001344">
    <property type="entry name" value="Chloro_AB-bd_pln"/>
</dbReference>
<keyword evidence="5 13" id="KW-0934">Plastid</keyword>
<dbReference type="Gramene" id="KVH95681">
    <property type="protein sequence ID" value="KVH95681"/>
    <property type="gene ID" value="Ccrd_002232"/>
</dbReference>
<gene>
    <name evidence="14" type="ORF">Ccrd_002232</name>
</gene>
<keyword evidence="8 13" id="KW-0157">Chromophore</keyword>
<accession>A0A118JX16</accession>
<feature type="binding site" evidence="12">
    <location>
        <position position="192"/>
    </location>
    <ligand>
        <name>chlorophyll a</name>
        <dbReference type="ChEBI" id="CHEBI:58416"/>
        <label>1</label>
    </ligand>
</feature>
<evidence type="ECO:0000256" key="13">
    <source>
        <dbReference type="RuleBase" id="RU363080"/>
    </source>
</evidence>
<keyword evidence="15" id="KW-1185">Reference proteome</keyword>
<dbReference type="OMA" id="PNWIDAG"/>
<dbReference type="GO" id="GO:0009522">
    <property type="term" value="C:photosystem I"/>
    <property type="evidence" value="ECO:0007669"/>
    <property type="project" value="UniProtKB-KW"/>
</dbReference>
<dbReference type="SUPFAM" id="SSF103511">
    <property type="entry name" value="Chlorophyll a-b binding protein"/>
    <property type="match status" value="1"/>
</dbReference>
<feature type="binding site" description="axial binding residue" evidence="12">
    <location>
        <position position="82"/>
    </location>
    <ligand>
        <name>chlorophyll b</name>
        <dbReference type="ChEBI" id="CHEBI:61721"/>
        <label>1</label>
    </ligand>
    <ligandPart>
        <name>Mg</name>
        <dbReference type="ChEBI" id="CHEBI:25107"/>
    </ligandPart>
</feature>
<keyword evidence="11 13" id="KW-0604">Photosystem II</keyword>
<organism evidence="14 15">
    <name type="scientific">Cynara cardunculus var. scolymus</name>
    <name type="common">Globe artichoke</name>
    <name type="synonym">Cynara scolymus</name>
    <dbReference type="NCBI Taxonomy" id="59895"/>
    <lineage>
        <taxon>Eukaryota</taxon>
        <taxon>Viridiplantae</taxon>
        <taxon>Streptophyta</taxon>
        <taxon>Embryophyta</taxon>
        <taxon>Tracheophyta</taxon>
        <taxon>Spermatophyta</taxon>
        <taxon>Magnoliopsida</taxon>
        <taxon>eudicotyledons</taxon>
        <taxon>Gunneridae</taxon>
        <taxon>Pentapetalae</taxon>
        <taxon>asterids</taxon>
        <taxon>campanulids</taxon>
        <taxon>Asterales</taxon>
        <taxon>Asteraceae</taxon>
        <taxon>Carduoideae</taxon>
        <taxon>Cardueae</taxon>
        <taxon>Carduinae</taxon>
        <taxon>Cynara</taxon>
    </lineage>
</organism>
<keyword evidence="6" id="KW-0812">Transmembrane</keyword>
<evidence type="ECO:0000256" key="10">
    <source>
        <dbReference type="ARBA" id="ARBA00023136"/>
    </source>
</evidence>
<evidence type="ECO:0000256" key="11">
    <source>
        <dbReference type="ARBA" id="ARBA00023276"/>
    </source>
</evidence>
<evidence type="ECO:0000313" key="15">
    <source>
        <dbReference type="Proteomes" id="UP000243975"/>
    </source>
</evidence>
<feature type="binding site" evidence="12">
    <location>
        <position position="191"/>
    </location>
    <ligand>
        <name>chlorophyll a</name>
        <dbReference type="ChEBI" id="CHEBI:58416"/>
        <label>1</label>
    </ligand>
</feature>
<evidence type="ECO:0000256" key="12">
    <source>
        <dbReference type="PIRSR" id="PIRSR601344-1"/>
    </source>
</evidence>
<evidence type="ECO:0000256" key="2">
    <source>
        <dbReference type="ARBA" id="ARBA00022494"/>
    </source>
</evidence>
<evidence type="ECO:0000256" key="8">
    <source>
        <dbReference type="ARBA" id="ARBA00022991"/>
    </source>
</evidence>
<sequence length="239" mass="25501">MASTACASSAIAAVAFSSPSSQKSGSVVGSTKASFLGGKKLRVSKFSAPTGARSFGTVCVAADPDRPLWFPGSTPPEWLDGRWAMLGAAGIFIPEFLTKIGILNTPSWYTAGEQEYFTDKTTLFIVELIFIGWAEGRRWADIINPGCVNTDPIFPNNKLTGTDVGYPGGLWFDPLGWGSGSPQKLKELRTKEIKNGRLAMLAVMGAWFQAIYTGTGPIDNLFAHLADPGHATIFAAFKG</sequence>
<feature type="binding site" evidence="12">
    <location>
        <position position="77"/>
    </location>
    <ligand>
        <name>chlorophyll a</name>
        <dbReference type="ChEBI" id="CHEBI:58416"/>
        <label>1</label>
    </ligand>
</feature>
<dbReference type="PANTHER" id="PTHR21649">
    <property type="entry name" value="CHLOROPHYLL A/B BINDING PROTEIN"/>
    <property type="match status" value="1"/>
</dbReference>
<dbReference type="GO" id="GO:0009523">
    <property type="term" value="C:photosystem II"/>
    <property type="evidence" value="ECO:0007669"/>
    <property type="project" value="UniProtKB-KW"/>
</dbReference>
<comment type="similarity">
    <text evidence="13">Belongs to the light-harvesting chlorophyll a/b-binding (LHC) protein family.</text>
</comment>
<dbReference type="Gene3D" id="1.10.3460.10">
    <property type="entry name" value="Chlorophyll a/b binding protein domain"/>
    <property type="match status" value="1"/>
</dbReference>
<feature type="binding site" evidence="12">
    <location>
        <position position="114"/>
    </location>
    <ligand>
        <name>chlorophyll a</name>
        <dbReference type="ChEBI" id="CHEBI:58416"/>
        <label>1</label>
    </ligand>
</feature>
<reference evidence="14 15" key="1">
    <citation type="journal article" date="2016" name="Sci. Rep.">
        <title>The genome sequence of the outbreeding globe artichoke constructed de novo incorporating a phase-aware low-pass sequencing strategy of F1 progeny.</title>
        <authorList>
            <person name="Scaglione D."/>
            <person name="Reyes-Chin-Wo S."/>
            <person name="Acquadro A."/>
            <person name="Froenicke L."/>
            <person name="Portis E."/>
            <person name="Beitel C."/>
            <person name="Tirone M."/>
            <person name="Mauro R."/>
            <person name="Lo Monaco A."/>
            <person name="Mauromicale G."/>
            <person name="Faccioli P."/>
            <person name="Cattivelli L."/>
            <person name="Rieseberg L."/>
            <person name="Michelmore R."/>
            <person name="Lanteri S."/>
        </authorList>
    </citation>
    <scope>NUCLEOTIDE SEQUENCE [LARGE SCALE GENOMIC DNA]</scope>
    <source>
        <strain evidence="14">2C</strain>
    </source>
</reference>
<feature type="binding site" evidence="12">
    <location>
        <position position="224"/>
    </location>
    <ligand>
        <name>chlorophyll a</name>
        <dbReference type="ChEBI" id="CHEBI:58416"/>
        <label>1</label>
    </ligand>
</feature>
<evidence type="ECO:0000256" key="6">
    <source>
        <dbReference type="ARBA" id="ARBA00022692"/>
    </source>
</evidence>